<protein>
    <submittedName>
        <fullName evidence="2">Uncharacterized protein</fullName>
    </submittedName>
</protein>
<proteinExistence type="predicted"/>
<evidence type="ECO:0000256" key="1">
    <source>
        <dbReference type="SAM" id="MobiDB-lite"/>
    </source>
</evidence>
<dbReference type="EMBL" id="CAKOGP040000646">
    <property type="protein sequence ID" value="CAJ1937425.1"/>
    <property type="molecule type" value="Genomic_DNA"/>
</dbReference>
<evidence type="ECO:0000313" key="3">
    <source>
        <dbReference type="Proteomes" id="UP001295423"/>
    </source>
</evidence>
<evidence type="ECO:0000313" key="2">
    <source>
        <dbReference type="EMBL" id="CAJ1937425.1"/>
    </source>
</evidence>
<feature type="compositionally biased region" description="Polar residues" evidence="1">
    <location>
        <begin position="271"/>
        <end position="286"/>
    </location>
</feature>
<accession>A0AAD2CNC0</accession>
<comment type="caution">
    <text evidence="2">The sequence shown here is derived from an EMBL/GenBank/DDBJ whole genome shotgun (WGS) entry which is preliminary data.</text>
</comment>
<dbReference type="Proteomes" id="UP001295423">
    <property type="component" value="Unassembled WGS sequence"/>
</dbReference>
<keyword evidence="3" id="KW-1185">Reference proteome</keyword>
<feature type="region of interest" description="Disordered" evidence="1">
    <location>
        <begin position="267"/>
        <end position="291"/>
    </location>
</feature>
<organism evidence="2 3">
    <name type="scientific">Cylindrotheca closterium</name>
    <dbReference type="NCBI Taxonomy" id="2856"/>
    <lineage>
        <taxon>Eukaryota</taxon>
        <taxon>Sar</taxon>
        <taxon>Stramenopiles</taxon>
        <taxon>Ochrophyta</taxon>
        <taxon>Bacillariophyta</taxon>
        <taxon>Bacillariophyceae</taxon>
        <taxon>Bacillariophycidae</taxon>
        <taxon>Bacillariales</taxon>
        <taxon>Bacillariaceae</taxon>
        <taxon>Cylindrotheca</taxon>
    </lineage>
</organism>
<reference evidence="2" key="1">
    <citation type="submission" date="2023-08" db="EMBL/GenBank/DDBJ databases">
        <authorList>
            <person name="Audoor S."/>
            <person name="Bilcke G."/>
        </authorList>
    </citation>
    <scope>NUCLEOTIDE SEQUENCE</scope>
</reference>
<dbReference type="AlphaFoldDB" id="A0AAD2CNC0"/>
<gene>
    <name evidence="2" type="ORF">CYCCA115_LOCUS5650</name>
</gene>
<name>A0AAD2CNC0_9STRA</name>
<sequence length="299" mass="33433">MVYSRKKILRNPYRFVKKKKQAQRPYNALQGENIAAPNSIRTERKSPPTLVDVSIKAANVLRSVQPNDDAREPGVFGSNSMYWQRLPSQSLSFESAEILTVQECTTNAAMYRNKAVRTTGLFVQRSLENEGSVLLKLRHPVEAKYLKANITGSGRLLVRSKAIISEPRVSMQPDIVRKRKDPWIGGKLSSKGSSILQPNRPVLLEVDVDPAVPGLGDLVAGSSMVMVIGTLLEDGRLLSRVIKRLEHFDPARHDMCLNARRQMIYKKQHRNASQTSHQLKGKQSSPIHGCGPPPYDSFI</sequence>